<evidence type="ECO:0000256" key="3">
    <source>
        <dbReference type="PROSITE-ProRule" id="PRU10038"/>
    </source>
</evidence>
<accession>A0A9X4RE63</accession>
<evidence type="ECO:0000313" key="5">
    <source>
        <dbReference type="EMBL" id="MDG3015308.1"/>
    </source>
</evidence>
<dbReference type="Gene3D" id="3.40.50.1820">
    <property type="entry name" value="alpha/beta hydrolase"/>
    <property type="match status" value="1"/>
</dbReference>
<keyword evidence="6" id="KW-1185">Reference proteome</keyword>
<sequence length="337" mass="36525">MSARQAEEAVTVHETPSVPALLLYWPARLLLKTAYRIWPLGDRGIRALTFIEVLFGWLPKPPNVDLTTVDLGGVEAELSVPRTPAHDQLRGVSVLYLHGGGFLFCGPATHRRVCARLAETLGVSVYSLRYRQLPEAGAGTSVQDACDAYRALLDRSDAPDKVVVAGDSAGGFLAAKICELAATDGVPRPAAFVGYSPQLSLDPDRHDPALLGADAYMPLSAIRRAKPRWERGPVALRGTRSPVDAPVEVFPPTFLTAADRELLEPDIRALTGRLHAAGRAVETHVWRRGVHAFPVLDALTSESRAAMRLTGEFLREVFGRTDTARLETVEVADDRAG</sequence>
<gene>
    <name evidence="5" type="ORF">NVS88_12190</name>
</gene>
<dbReference type="PANTHER" id="PTHR48081">
    <property type="entry name" value="AB HYDROLASE SUPERFAMILY PROTEIN C4A8.06C"/>
    <property type="match status" value="1"/>
</dbReference>
<dbReference type="PANTHER" id="PTHR48081:SF8">
    <property type="entry name" value="ALPHA_BETA HYDROLASE FOLD-3 DOMAIN-CONTAINING PROTEIN-RELATED"/>
    <property type="match status" value="1"/>
</dbReference>
<dbReference type="InterPro" id="IPR033140">
    <property type="entry name" value="Lipase_GDXG_put_SER_AS"/>
</dbReference>
<dbReference type="Pfam" id="PF07859">
    <property type="entry name" value="Abhydrolase_3"/>
    <property type="match status" value="1"/>
</dbReference>
<evidence type="ECO:0000256" key="2">
    <source>
        <dbReference type="ARBA" id="ARBA00022801"/>
    </source>
</evidence>
<feature type="active site" evidence="3">
    <location>
        <position position="168"/>
    </location>
</feature>
<dbReference type="GO" id="GO:0016787">
    <property type="term" value="F:hydrolase activity"/>
    <property type="evidence" value="ECO:0007669"/>
    <property type="project" value="UniProtKB-KW"/>
</dbReference>
<evidence type="ECO:0000256" key="1">
    <source>
        <dbReference type="ARBA" id="ARBA00010515"/>
    </source>
</evidence>
<dbReference type="InterPro" id="IPR029058">
    <property type="entry name" value="AB_hydrolase_fold"/>
</dbReference>
<keyword evidence="2 5" id="KW-0378">Hydrolase</keyword>
<dbReference type="PROSITE" id="PS01174">
    <property type="entry name" value="LIPASE_GDXG_SER"/>
    <property type="match status" value="1"/>
</dbReference>
<evidence type="ECO:0000259" key="4">
    <source>
        <dbReference type="Pfam" id="PF07859"/>
    </source>
</evidence>
<proteinExistence type="inferred from homology"/>
<dbReference type="AlphaFoldDB" id="A0A9X4RE63"/>
<dbReference type="InterPro" id="IPR013094">
    <property type="entry name" value="AB_hydrolase_3"/>
</dbReference>
<organism evidence="5 6">
    <name type="scientific">Speluncibacter jeojiensis</name>
    <dbReference type="NCBI Taxonomy" id="2710754"/>
    <lineage>
        <taxon>Bacteria</taxon>
        <taxon>Bacillati</taxon>
        <taxon>Actinomycetota</taxon>
        <taxon>Actinomycetes</taxon>
        <taxon>Mycobacteriales</taxon>
        <taxon>Speluncibacteraceae</taxon>
        <taxon>Speluncibacter</taxon>
    </lineage>
</organism>
<dbReference type="SUPFAM" id="SSF53474">
    <property type="entry name" value="alpha/beta-Hydrolases"/>
    <property type="match status" value="1"/>
</dbReference>
<dbReference type="EMBL" id="JANRHA010000007">
    <property type="protein sequence ID" value="MDG3015308.1"/>
    <property type="molecule type" value="Genomic_DNA"/>
</dbReference>
<dbReference type="InterPro" id="IPR050300">
    <property type="entry name" value="GDXG_lipolytic_enzyme"/>
</dbReference>
<feature type="domain" description="Alpha/beta hydrolase fold-3" evidence="4">
    <location>
        <begin position="94"/>
        <end position="293"/>
    </location>
</feature>
<comment type="caution">
    <text evidence="5">The sequence shown here is derived from an EMBL/GenBank/DDBJ whole genome shotgun (WGS) entry which is preliminary data.</text>
</comment>
<protein>
    <submittedName>
        <fullName evidence="5">Alpha/beta hydrolase</fullName>
    </submittedName>
</protein>
<reference evidence="5" key="1">
    <citation type="submission" date="2022-08" db="EMBL/GenBank/DDBJ databases">
        <title>Genome analysis of Corynebacteriales strain.</title>
        <authorList>
            <person name="Lee S.D."/>
        </authorList>
    </citation>
    <scope>NUCLEOTIDE SEQUENCE</scope>
    <source>
        <strain evidence="5">D3-21</strain>
    </source>
</reference>
<evidence type="ECO:0000313" key="6">
    <source>
        <dbReference type="Proteomes" id="UP001152755"/>
    </source>
</evidence>
<name>A0A9X4RE63_9ACTN</name>
<dbReference type="RefSeq" id="WP_332520012.1">
    <property type="nucleotide sequence ID" value="NZ_JANRHA010000007.1"/>
</dbReference>
<dbReference type="Proteomes" id="UP001152755">
    <property type="component" value="Unassembled WGS sequence"/>
</dbReference>
<comment type="similarity">
    <text evidence="1">Belongs to the 'GDXG' lipolytic enzyme family.</text>
</comment>